<accession>A0A1D9QH00</accession>
<dbReference type="Pfam" id="PF17124">
    <property type="entry name" value="ThiJ_like"/>
    <property type="match status" value="1"/>
</dbReference>
<dbReference type="PANTHER" id="PTHR43068:SF1">
    <property type="entry name" value="SLR1854 PROTEIN"/>
    <property type="match status" value="1"/>
</dbReference>
<organism evidence="1 2">
    <name type="scientific">Sclerotinia sclerotiorum (strain ATCC 18683 / 1980 / Ss-1)</name>
    <name type="common">White mold</name>
    <name type="synonym">Whetzelinia sclerotiorum</name>
    <dbReference type="NCBI Taxonomy" id="665079"/>
    <lineage>
        <taxon>Eukaryota</taxon>
        <taxon>Fungi</taxon>
        <taxon>Dikarya</taxon>
        <taxon>Ascomycota</taxon>
        <taxon>Pezizomycotina</taxon>
        <taxon>Leotiomycetes</taxon>
        <taxon>Helotiales</taxon>
        <taxon>Sclerotiniaceae</taxon>
        <taxon>Sclerotinia</taxon>
    </lineage>
</organism>
<reference evidence="2" key="1">
    <citation type="journal article" date="2017" name="Genome Biol. Evol.">
        <title>The complete genome sequence of the phytopathogenic fungus Sclerotinia sclerotiorum reveals insights into the genome architecture of broad host range pathogens.</title>
        <authorList>
            <person name="Derbyshire M."/>
            <person name="Denton-Giles M."/>
            <person name="Hegedus D."/>
            <person name="Seifbarghy S."/>
            <person name="Rollins J."/>
            <person name="van Kan J."/>
            <person name="Seidl M.F."/>
            <person name="Faino L."/>
            <person name="Mbengue M."/>
            <person name="Navaud O."/>
            <person name="Raffaele S."/>
            <person name="Hammond-Kosack K."/>
            <person name="Heard S."/>
            <person name="Oliver R."/>
        </authorList>
    </citation>
    <scope>NUCLEOTIDE SEQUENCE [LARGE SCALE GENOMIC DNA]</scope>
    <source>
        <strain evidence="2">ATCC 18683 / 1980 / Ss-1</strain>
    </source>
</reference>
<dbReference type="PANTHER" id="PTHR43068">
    <property type="entry name" value="SLR1854 PROTEIN"/>
    <property type="match status" value="1"/>
</dbReference>
<dbReference type="EMBL" id="CP017825">
    <property type="protein sequence ID" value="APA14220.1"/>
    <property type="molecule type" value="Genomic_DNA"/>
</dbReference>
<proteinExistence type="predicted"/>
<dbReference type="SUPFAM" id="SSF52317">
    <property type="entry name" value="Class I glutamine amidotransferase-like"/>
    <property type="match status" value="1"/>
</dbReference>
<dbReference type="RefSeq" id="XP_001586966.1">
    <property type="nucleotide sequence ID" value="XM_001586916.1"/>
</dbReference>
<dbReference type="InterPro" id="IPR029062">
    <property type="entry name" value="Class_I_gatase-like"/>
</dbReference>
<dbReference type="VEuPathDB" id="FungiDB:sscle_12g089900"/>
<dbReference type="Proteomes" id="UP000177798">
    <property type="component" value="Chromosome 12"/>
</dbReference>
<evidence type="ECO:0000313" key="1">
    <source>
        <dbReference type="EMBL" id="APA14220.1"/>
    </source>
</evidence>
<name>A0A1D9QH00_SCLS1</name>
<gene>
    <name evidence="1" type="ORF">sscle_12g089900</name>
</gene>
<protein>
    <recommendedName>
        <fullName evidence="3">DJ-1/PfpI domain-containing protein</fullName>
    </recommendedName>
</protein>
<dbReference type="OMA" id="GGHDKGV"/>
<sequence length="213" mass="23625">MSVLKLLIPMSDYGHDPTETAIPHHTFKTAGFSVYFATEHGASPACDIKMLEGITQKLLGATQATISLYKEMSQTEEFTSPLSWSSDSFSLQPYDLVFLPGGHDKGVRQLIDSNIMHKHLVGYWKDVKKPGKKCIGAVCHGVMLLSESMMEGNDGEEMKSIIHDCDTTALPGMFEGMAYWSTRWVLGDYYKTYGAGSENVEASVRKRLDDPES</sequence>
<evidence type="ECO:0008006" key="3">
    <source>
        <dbReference type="Google" id="ProtNLM"/>
    </source>
</evidence>
<dbReference type="AlphaFoldDB" id="A0A1D9QH00"/>
<dbReference type="OrthoDB" id="543156at2759"/>
<dbReference type="KEGG" id="ssl:SS1G_11995"/>
<dbReference type="InterPro" id="IPR032633">
    <property type="entry name" value="ThiJ-like"/>
</dbReference>
<dbReference type="Gene3D" id="3.40.50.880">
    <property type="match status" value="1"/>
</dbReference>
<evidence type="ECO:0000313" key="2">
    <source>
        <dbReference type="Proteomes" id="UP000177798"/>
    </source>
</evidence>